<protein>
    <submittedName>
        <fullName evidence="1">Uncharacterized protein</fullName>
    </submittedName>
</protein>
<dbReference type="Proteomes" id="UP000294847">
    <property type="component" value="Chromosome 5"/>
</dbReference>
<dbReference type="EMBL" id="CP034208">
    <property type="protein sequence ID" value="QBZ62709.1"/>
    <property type="molecule type" value="Genomic_DNA"/>
</dbReference>
<sequence length="87" mass="9291">MTPPLILSESSSAANATYCTPLPPGPPGLITRVRSLFLPAVDESEPAGASPDACQAEDATFGLVLVVEWDVEIATKVYQRPSRFLYP</sequence>
<organism evidence="1 2">
    <name type="scientific">Pyricularia oryzae</name>
    <name type="common">Rice blast fungus</name>
    <name type="synonym">Magnaporthe oryzae</name>
    <dbReference type="NCBI Taxonomy" id="318829"/>
    <lineage>
        <taxon>Eukaryota</taxon>
        <taxon>Fungi</taxon>
        <taxon>Dikarya</taxon>
        <taxon>Ascomycota</taxon>
        <taxon>Pezizomycotina</taxon>
        <taxon>Sordariomycetes</taxon>
        <taxon>Sordariomycetidae</taxon>
        <taxon>Magnaporthales</taxon>
        <taxon>Pyriculariaceae</taxon>
        <taxon>Pyricularia</taxon>
    </lineage>
</organism>
<name>A0A4P7NKX1_PYROR</name>
<evidence type="ECO:0000313" key="1">
    <source>
        <dbReference type="EMBL" id="QBZ62709.1"/>
    </source>
</evidence>
<evidence type="ECO:0000313" key="2">
    <source>
        <dbReference type="Proteomes" id="UP000294847"/>
    </source>
</evidence>
<proteinExistence type="predicted"/>
<gene>
    <name evidence="1" type="ORF">PoMZ_11595</name>
</gene>
<reference evidence="1 2" key="1">
    <citation type="journal article" date="2019" name="Mol. Biol. Evol.">
        <title>Blast fungal genomes show frequent chromosomal changes, gene gains and losses, and effector gene turnover.</title>
        <authorList>
            <person name="Gomez Luciano L.B."/>
            <person name="Jason Tsai I."/>
            <person name="Chuma I."/>
            <person name="Tosa Y."/>
            <person name="Chen Y.H."/>
            <person name="Li J.Y."/>
            <person name="Li M.Y."/>
            <person name="Jade Lu M.Y."/>
            <person name="Nakayashiki H."/>
            <person name="Li W.H."/>
        </authorList>
    </citation>
    <scope>NUCLEOTIDE SEQUENCE [LARGE SCALE GENOMIC DNA]</scope>
    <source>
        <strain evidence="1">MZ5-1-6</strain>
    </source>
</reference>
<accession>A0A4P7NKX1</accession>
<dbReference type="AlphaFoldDB" id="A0A4P7NKX1"/>